<dbReference type="InterPro" id="IPR041654">
    <property type="entry name" value="StyA_sbd"/>
</dbReference>
<evidence type="ECO:0000313" key="2">
    <source>
        <dbReference type="EMBL" id="SHN28380.1"/>
    </source>
</evidence>
<proteinExistence type="predicted"/>
<feature type="domain" description="Styrene monooxygenase StyA putative substrate binding" evidence="1">
    <location>
        <begin position="141"/>
        <end position="250"/>
    </location>
</feature>
<dbReference type="Proteomes" id="UP000184388">
    <property type="component" value="Unassembled WGS sequence"/>
</dbReference>
<evidence type="ECO:0000313" key="3">
    <source>
        <dbReference type="Proteomes" id="UP000184388"/>
    </source>
</evidence>
<dbReference type="SUPFAM" id="SSF51905">
    <property type="entry name" value="FAD/NAD(P)-binding domain"/>
    <property type="match status" value="1"/>
</dbReference>
<dbReference type="Gene3D" id="6.10.250.650">
    <property type="match status" value="1"/>
</dbReference>
<dbReference type="RefSeq" id="WP_073449381.1">
    <property type="nucleotide sequence ID" value="NZ_FRBK01000029.1"/>
</dbReference>
<organism evidence="2 3">
    <name type="scientific">Streptomyces yunnanensis</name>
    <dbReference type="NCBI Taxonomy" id="156453"/>
    <lineage>
        <taxon>Bacteria</taxon>
        <taxon>Bacillati</taxon>
        <taxon>Actinomycetota</taxon>
        <taxon>Actinomycetes</taxon>
        <taxon>Kitasatosporales</taxon>
        <taxon>Streptomycetaceae</taxon>
        <taxon>Streptomyces</taxon>
    </lineage>
</organism>
<dbReference type="AlphaFoldDB" id="A0A9X8QZY2"/>
<name>A0A9X8QZY2_9ACTN</name>
<protein>
    <submittedName>
        <fullName evidence="2">2-polyprenyl-6-methoxyphenol hydroxylase</fullName>
    </submittedName>
</protein>
<dbReference type="InterPro" id="IPR036188">
    <property type="entry name" value="FAD/NAD-bd_sf"/>
</dbReference>
<dbReference type="Gene3D" id="3.30.9.40">
    <property type="match status" value="1"/>
</dbReference>
<accession>A0A9X8QZY2</accession>
<reference evidence="3" key="1">
    <citation type="submission" date="2016-11" db="EMBL/GenBank/DDBJ databases">
        <authorList>
            <person name="Jaros S."/>
            <person name="Januszkiewicz K."/>
            <person name="Wedrychowicz H."/>
        </authorList>
    </citation>
    <scope>NUCLEOTIDE SEQUENCE [LARGE SCALE GENOMIC DNA]</scope>
    <source>
        <strain evidence="3">CGMCC 4.3555</strain>
    </source>
</reference>
<sequence>MTSVGIIGSGISGAQLALRLQQLGIAATVYSTQDIDQLKSGRPRNFPARFAPTQERERRLGVSAWDFPDAQVHHWSLTMHTDGPTLAFPARLAPPSSVVDFRLYLPHLLGEFVARGGTLDVGEPAVEDIARRHDLTVVANGSRSLRELFPPVPERSPHTTPQRILCSGLYFGIDEAVPHSLDIHFLPGIGEILRLPFFSPAGRADVLAFEAVPGGPLESVSHLDADADPGAFHRAALDLVATYAPSLRERIDTGDFALISPGEVAQGGITPVVRRGWARLADGRCALAIGDAWITNDPLTAQGANLGSHSAFALAELISTARGPYDEEFCRSASAALWEHARHVVEWSNAFLDAPAPHVTALFAQAAADRRVADAFVSGFHDPVAMWRTLSSEEGVASFVAACRSGTPAEPSPVGPHPTGPRQG</sequence>
<dbReference type="PRINTS" id="PR00420">
    <property type="entry name" value="RNGMNOXGNASE"/>
</dbReference>
<comment type="caution">
    <text evidence="2">The sequence shown here is derived from an EMBL/GenBank/DDBJ whole genome shotgun (WGS) entry which is preliminary data.</text>
</comment>
<dbReference type="Pfam" id="PF17885">
    <property type="entry name" value="Smoa_sbd"/>
    <property type="match status" value="1"/>
</dbReference>
<dbReference type="Gene3D" id="3.50.50.60">
    <property type="entry name" value="FAD/NAD(P)-binding domain"/>
    <property type="match status" value="2"/>
</dbReference>
<gene>
    <name evidence="2" type="ORF">SAMN05216268_12988</name>
</gene>
<dbReference type="EMBL" id="FRBK01000029">
    <property type="protein sequence ID" value="SHN28380.1"/>
    <property type="molecule type" value="Genomic_DNA"/>
</dbReference>
<evidence type="ECO:0000259" key="1">
    <source>
        <dbReference type="Pfam" id="PF17885"/>
    </source>
</evidence>